<dbReference type="GO" id="GO:0005886">
    <property type="term" value="C:plasma membrane"/>
    <property type="evidence" value="ECO:0007669"/>
    <property type="project" value="UniProtKB-SubCell"/>
</dbReference>
<accession>A1RVX4</accession>
<dbReference type="GO" id="GO:0055085">
    <property type="term" value="P:transmembrane transport"/>
    <property type="evidence" value="ECO:0007669"/>
    <property type="project" value="InterPro"/>
</dbReference>
<protein>
    <submittedName>
        <fullName evidence="10">Thiamine transport system permease protein</fullName>
    </submittedName>
</protein>
<keyword evidence="11" id="KW-1185">Reference proteome</keyword>
<dbReference type="Gene3D" id="1.10.3720.10">
    <property type="entry name" value="MetI-like"/>
    <property type="match status" value="2"/>
</dbReference>
<feature type="transmembrane region" description="Helical" evidence="8">
    <location>
        <begin position="318"/>
        <end position="337"/>
    </location>
</feature>
<sequence length="479" mass="51875">MAERNRLWVKPYGIPALFFLTVFSTPYVLLLTQLGVSLQLDSYTLWVFLFTVVQAAASAILSIALGLALLPAYLRAPWVRPLVLIPFFAPALSTVDALVRIHGDFMYGPWGIVVAHAVYYSPYVALLLESNLRSIPSDLLDALILYTRRRITAIRVFLAELKPSLLYSLYTTFVFSFLSFTTPLLLGGRYPTVELLVYIYATSFATTNLVSTLVLVMLISSIALAIPLFKIPPPPAAGPSLSAPRPSLLMLFLSFIVVSYFAAVATYIFLPLSNPRGLEAMAQPLANSVSVAFVSSAAAIAFSLALLVGDVAMSKTSAVAYVISLSLSRSLFALGFFHLAQPLYGTLFILAIAHALVLTPLVYSVIKPAWEKIRADARESCVLYLGPLRCVLRVVTESLGPTLVQAWLIAFAASISETTLAFILTAGGASTLAAETARLLTSRAPDFIETGHFYSAVLAALVMAAVAISRVIKPRPYSF</sequence>
<evidence type="ECO:0000256" key="6">
    <source>
        <dbReference type="ARBA" id="ARBA00022989"/>
    </source>
</evidence>
<feature type="transmembrane region" description="Helical" evidence="8">
    <location>
        <begin position="453"/>
        <end position="472"/>
    </location>
</feature>
<evidence type="ECO:0000256" key="2">
    <source>
        <dbReference type="ARBA" id="ARBA00022448"/>
    </source>
</evidence>
<comment type="subcellular location">
    <subcellularLocation>
        <location evidence="1">Cell inner membrane</location>
        <topology evidence="1">Multi-pass membrane protein</topology>
    </subcellularLocation>
</comment>
<dbReference type="KEGG" id="pis:Pisl_1959"/>
<keyword evidence="7 8" id="KW-0472">Membrane</keyword>
<feature type="transmembrane region" description="Helical" evidence="8">
    <location>
        <begin position="343"/>
        <end position="366"/>
    </location>
</feature>
<dbReference type="STRING" id="384616.Pisl_1959"/>
<evidence type="ECO:0000313" key="10">
    <source>
        <dbReference type="EMBL" id="ABL89106.1"/>
    </source>
</evidence>
<evidence type="ECO:0000256" key="5">
    <source>
        <dbReference type="ARBA" id="ARBA00022692"/>
    </source>
</evidence>
<keyword evidence="4" id="KW-0997">Cell inner membrane</keyword>
<keyword evidence="5 8" id="KW-0812">Transmembrane</keyword>
<reference evidence="10" key="1">
    <citation type="submission" date="2006-12" db="EMBL/GenBank/DDBJ databases">
        <title>Complete sequence of Pyrobaculum islandicum DSM 4184.</title>
        <authorList>
            <person name="Copeland A."/>
            <person name="Lucas S."/>
            <person name="Lapidus A."/>
            <person name="Barry K."/>
            <person name="Detter J.C."/>
            <person name="Glavina del Rio T."/>
            <person name="Dalin E."/>
            <person name="Tice H."/>
            <person name="Pitluck S."/>
            <person name="Meincke L."/>
            <person name="Brettin T."/>
            <person name="Bruce D."/>
            <person name="Han C."/>
            <person name="Tapia R."/>
            <person name="Gilna P."/>
            <person name="Schmutz J."/>
            <person name="Larimer F."/>
            <person name="Land M."/>
            <person name="Hauser L."/>
            <person name="Kyrpides N."/>
            <person name="Mikhailova N."/>
            <person name="Cozen A.E."/>
            <person name="Fitz-Gibbon S.T."/>
            <person name="House C.H."/>
            <person name="Saltikov C."/>
            <person name="Lowe T."/>
            <person name="Richardson P."/>
        </authorList>
    </citation>
    <scope>NUCLEOTIDE SEQUENCE [LARGE SCALE GENOMIC DNA]</scope>
    <source>
        <strain evidence="10">DSM 4184</strain>
    </source>
</reference>
<dbReference type="AlphaFoldDB" id="A1RVX4"/>
<feature type="transmembrane region" description="Helical" evidence="8">
    <location>
        <begin position="406"/>
        <end position="433"/>
    </location>
</feature>
<dbReference type="InterPro" id="IPR000515">
    <property type="entry name" value="MetI-like"/>
</dbReference>
<keyword evidence="2" id="KW-0813">Transport</keyword>
<dbReference type="eggNOG" id="arCOG00163">
    <property type="taxonomic scope" value="Archaea"/>
</dbReference>
<feature type="transmembrane region" description="Helical" evidence="8">
    <location>
        <begin position="198"/>
        <end position="226"/>
    </location>
</feature>
<dbReference type="PROSITE" id="PS50928">
    <property type="entry name" value="ABC_TM1"/>
    <property type="match status" value="1"/>
</dbReference>
<evidence type="ECO:0000256" key="3">
    <source>
        <dbReference type="ARBA" id="ARBA00022475"/>
    </source>
</evidence>
<evidence type="ECO:0000256" key="1">
    <source>
        <dbReference type="ARBA" id="ARBA00004429"/>
    </source>
</evidence>
<evidence type="ECO:0000313" key="11">
    <source>
        <dbReference type="Proteomes" id="UP000002595"/>
    </source>
</evidence>
<evidence type="ECO:0000256" key="7">
    <source>
        <dbReference type="ARBA" id="ARBA00023136"/>
    </source>
</evidence>
<dbReference type="EMBL" id="CP000504">
    <property type="protein sequence ID" value="ABL89106.1"/>
    <property type="molecule type" value="Genomic_DNA"/>
</dbReference>
<feature type="transmembrane region" description="Helical" evidence="8">
    <location>
        <begin position="247"/>
        <end position="270"/>
    </location>
</feature>
<feature type="transmembrane region" description="Helical" evidence="8">
    <location>
        <begin position="43"/>
        <end position="70"/>
    </location>
</feature>
<feature type="transmembrane region" description="Helical" evidence="8">
    <location>
        <begin position="12"/>
        <end position="31"/>
    </location>
</feature>
<dbReference type="SUPFAM" id="SSF161098">
    <property type="entry name" value="MetI-like"/>
    <property type="match status" value="2"/>
</dbReference>
<feature type="transmembrane region" description="Helical" evidence="8">
    <location>
        <begin position="165"/>
        <end position="186"/>
    </location>
</feature>
<evidence type="ECO:0000259" key="9">
    <source>
        <dbReference type="PROSITE" id="PS50928"/>
    </source>
</evidence>
<dbReference type="Proteomes" id="UP000002595">
    <property type="component" value="Chromosome"/>
</dbReference>
<dbReference type="PANTHER" id="PTHR43357:SF4">
    <property type="entry name" value="INNER MEMBRANE ABC TRANSPORTER PERMEASE PROTEIN YDCV"/>
    <property type="match status" value="1"/>
</dbReference>
<dbReference type="InterPro" id="IPR035906">
    <property type="entry name" value="MetI-like_sf"/>
</dbReference>
<dbReference type="PANTHER" id="PTHR43357">
    <property type="entry name" value="INNER MEMBRANE ABC TRANSPORTER PERMEASE PROTEIN YDCV"/>
    <property type="match status" value="1"/>
</dbReference>
<dbReference type="HOGENOM" id="CLU_579547_0_0_2"/>
<feature type="transmembrane region" description="Helical" evidence="8">
    <location>
        <begin position="290"/>
        <end position="311"/>
    </location>
</feature>
<name>A1RVX4_PYRIL</name>
<keyword evidence="6 8" id="KW-1133">Transmembrane helix</keyword>
<proteinExistence type="predicted"/>
<evidence type="ECO:0000256" key="8">
    <source>
        <dbReference type="SAM" id="Phobius"/>
    </source>
</evidence>
<feature type="transmembrane region" description="Helical" evidence="8">
    <location>
        <begin position="82"/>
        <end position="101"/>
    </location>
</feature>
<organism evidence="10 11">
    <name type="scientific">Pyrobaculum islandicum (strain DSM 4184 / JCM 9189 / GEO3)</name>
    <dbReference type="NCBI Taxonomy" id="384616"/>
    <lineage>
        <taxon>Archaea</taxon>
        <taxon>Thermoproteota</taxon>
        <taxon>Thermoprotei</taxon>
        <taxon>Thermoproteales</taxon>
        <taxon>Thermoproteaceae</taxon>
        <taxon>Pyrobaculum</taxon>
    </lineage>
</organism>
<keyword evidence="3" id="KW-1003">Cell membrane</keyword>
<evidence type="ECO:0000256" key="4">
    <source>
        <dbReference type="ARBA" id="ARBA00022519"/>
    </source>
</evidence>
<gene>
    <name evidence="10" type="ordered locus">Pisl_1959</name>
</gene>
<feature type="domain" description="ABC transmembrane type-1" evidence="9">
    <location>
        <begin position="48"/>
        <end position="228"/>
    </location>
</feature>